<feature type="region of interest" description="Disordered" evidence="2">
    <location>
        <begin position="62"/>
        <end position="85"/>
    </location>
</feature>
<keyword evidence="3" id="KW-0472">Membrane</keyword>
<dbReference type="EMBL" id="JASAYQ010000021">
    <property type="protein sequence ID" value="MDP8173682.1"/>
    <property type="molecule type" value="Genomic_DNA"/>
</dbReference>
<dbReference type="Proteomes" id="UP001236239">
    <property type="component" value="Unassembled WGS sequence"/>
</dbReference>
<organism evidence="4 5">
    <name type="scientific">Phocoenobacter skyensis</name>
    <dbReference type="NCBI Taxonomy" id="97481"/>
    <lineage>
        <taxon>Bacteria</taxon>
        <taxon>Pseudomonadati</taxon>
        <taxon>Pseudomonadota</taxon>
        <taxon>Gammaproteobacteria</taxon>
        <taxon>Pasteurellales</taxon>
        <taxon>Pasteurellaceae</taxon>
        <taxon>Phocoenobacter</taxon>
    </lineage>
</organism>
<evidence type="ECO:0000313" key="4">
    <source>
        <dbReference type="EMBL" id="MDP8173682.1"/>
    </source>
</evidence>
<feature type="coiled-coil region" evidence="1">
    <location>
        <begin position="27"/>
        <end position="61"/>
    </location>
</feature>
<keyword evidence="3" id="KW-0812">Transmembrane</keyword>
<keyword evidence="3" id="KW-1133">Transmembrane helix</keyword>
<evidence type="ECO:0000256" key="1">
    <source>
        <dbReference type="SAM" id="Coils"/>
    </source>
</evidence>
<dbReference type="RefSeq" id="WP_306384694.1">
    <property type="nucleotide sequence ID" value="NZ_JASAYN010000001.1"/>
</dbReference>
<reference evidence="4" key="1">
    <citation type="journal article" date="2023" name="Front. Microbiol.">
        <title>Phylogeography and host specificity of Pasteurellaceae pathogenic to sea-farmed fish in the north-east Atlantic.</title>
        <authorList>
            <person name="Gulla S."/>
            <person name="Colquhoun D.J."/>
            <person name="Olsen A.B."/>
            <person name="Spilsberg B."/>
            <person name="Lagesen K."/>
            <person name="Aakesson C.P."/>
            <person name="Strom S."/>
            <person name="Manji F."/>
            <person name="Birkbeck T.H."/>
            <person name="Nilsen H.K."/>
        </authorList>
    </citation>
    <scope>NUCLEOTIDE SEQUENCE</scope>
    <source>
        <strain evidence="4">TW16_20</strain>
    </source>
</reference>
<sequence length="85" mass="10039">MNSIFFSIVAIFATYLAIRFFWLNKFVAILKEENNAIKQNQKTLEERVKNAEIHKQQTQNSIALSDDDLNKQLHQNGYLRKNNRL</sequence>
<evidence type="ECO:0000256" key="3">
    <source>
        <dbReference type="SAM" id="Phobius"/>
    </source>
</evidence>
<dbReference type="Pfam" id="PF10883">
    <property type="entry name" value="DUF2681"/>
    <property type="match status" value="1"/>
</dbReference>
<proteinExistence type="predicted"/>
<dbReference type="InterPro" id="IPR020274">
    <property type="entry name" value="Uncharacterised_HI1496"/>
</dbReference>
<accession>A0AAJ6NBF6</accession>
<evidence type="ECO:0000313" key="5">
    <source>
        <dbReference type="Proteomes" id="UP001236239"/>
    </source>
</evidence>
<evidence type="ECO:0000256" key="2">
    <source>
        <dbReference type="SAM" id="MobiDB-lite"/>
    </source>
</evidence>
<protein>
    <submittedName>
        <fullName evidence="4">DUF2681 domain-containing protein</fullName>
    </submittedName>
</protein>
<name>A0AAJ6NBF6_9PAST</name>
<keyword evidence="1" id="KW-0175">Coiled coil</keyword>
<gene>
    <name evidence="4" type="ORF">QJU93_09975</name>
</gene>
<feature type="transmembrane region" description="Helical" evidence="3">
    <location>
        <begin position="6"/>
        <end position="23"/>
    </location>
</feature>
<comment type="caution">
    <text evidence="4">The sequence shown here is derived from an EMBL/GenBank/DDBJ whole genome shotgun (WGS) entry which is preliminary data.</text>
</comment>
<dbReference type="AlphaFoldDB" id="A0AAJ6NBF6"/>